<evidence type="ECO:0000256" key="7">
    <source>
        <dbReference type="ARBA" id="ARBA00076407"/>
    </source>
</evidence>
<evidence type="ECO:0000256" key="3">
    <source>
        <dbReference type="ARBA" id="ARBA00022786"/>
    </source>
</evidence>
<dbReference type="KEGG" id="bfo:118409138"/>
<evidence type="ECO:0000256" key="4">
    <source>
        <dbReference type="ARBA" id="ARBA00023043"/>
    </source>
</evidence>
<dbReference type="PANTHER" id="PTHR24173">
    <property type="entry name" value="ANKYRIN REPEAT CONTAINING"/>
    <property type="match status" value="1"/>
</dbReference>
<keyword evidence="3" id="KW-0833">Ubl conjugation pathway</keyword>
<name>A0A9J7HWG7_BRAFL</name>
<sequence length="1258" mass="139835">MELPYSAVFNAAGEGKFLTLAALLHNKTTEEARELLTHVTEDPEGQAAPPLVIAAKNGHCKVVRFILETYDVPVDQTGMVKFDGYIIEGASSLWCAAGRGHFDVVKDLIIHKANVNHRTLTDSTPLRAACFNGCLDIVRYLIENKADIHIANKFENTCLMIACYKGHIDVVSYLLKMGANPNSKAHCGATALHFAGECGHLEIVKELILKGATPQVNGHGMTPLMLAADGSHPEVVEYFVSLPDCDRVTKVETLELLGASFASNKDNYSLDKAYHYMHEGMVERFADDRQILHKEVLPPTPAYDNRIESLTVNALEAIQDNPHAIHMEALMVRERILGSSNPQVPHPIIYRGAVYADGMYFDRCINLWMHAVKLRQMNNRSVHKDLLRFAQVFAQMIRLGEDVDPNILAEVMECTLAESKVLMSEPELQTIFQHNMLTMMYLFGLMASVKTNKEQDHRLKKLVYDFLHLRPHAKSGCTPLHLAVSQSTPVDDFHINDICTFPNPFVTQLLIECGADVNATNNDGNTPLHLIVQYNNPVSDFLTLHFIVTKLIQAGAHRDKVNNAGKTAIQTSTTGVSEVVLKTQTKLNLKCLSARAVKTHGLKYKGQVPREVEAFVDIIALGVAREKMELPHSAVFNAAGEGKVLTLAALLHNKTTEEARELLTHVTEDSQGQAAPPLVIAAKNGHCKVVRFILETYEIPVDQTGVVKFDGYIIEGASSLWCAAGRGHFDVVKDLITHRANVNHRTLTNSTPLRAACFDGRLDIVRYLIENKADIHIANKYENTCLMIACYKGHIDVVSYLLEVGANPNSKAHCGATALHFAGECGHLEIVKELILKGAIPQVNDHGMTPLMLAADSSHAEVVEYLVSLPDCDRVTKVETLELLGASFANNKDNYSLDKAYHYMHEGMLERFTDDPQILHKKVLPPTPAYDNRIESLTVNALEAIQDNPHAIHMEALMVRERILGSSNPEVPHPIIYRGAVYADGMYFDRCINLWMHALKLRQTNNRSVQKDLLRFAQVFAQMIRLGEDVNADNLAEVMECCLAETKVAQERFIFSCMLMHMCGSELQASFQHNMLTMMYLFGLIAAVKTNKEQDQRLKKLVYDFLHMRPQTKSGCTPLHLAVSQSTPVDDFHINDICKFPSPNITQLLIECGADVNATNNDGNTPLHLIVQYDKPISDFLTLHFIVTKLIQAGAHIDKVNKSGKTAVQTSTTGVSEVVLKTQTKVNLKCLSARAVKTHGLKYKGQVPREVEAFVDIH</sequence>
<evidence type="ECO:0000256" key="1">
    <source>
        <dbReference type="ARBA" id="ARBA00004906"/>
    </source>
</evidence>
<dbReference type="SMART" id="SM00248">
    <property type="entry name" value="ANK"/>
    <property type="match status" value="16"/>
</dbReference>
<feature type="repeat" description="ANK" evidence="8">
    <location>
        <begin position="121"/>
        <end position="153"/>
    </location>
</feature>
<dbReference type="FunFam" id="1.25.40.20:FF:000264">
    <property type="entry name" value="Fem-1 homolog B"/>
    <property type="match status" value="1"/>
</dbReference>
<feature type="repeat" description="ANK" evidence="8">
    <location>
        <begin position="715"/>
        <end position="747"/>
    </location>
</feature>
<feature type="repeat" description="ANK" evidence="8">
    <location>
        <begin position="846"/>
        <end position="868"/>
    </location>
</feature>
<dbReference type="GeneID" id="118409138"/>
<evidence type="ECO:0000256" key="5">
    <source>
        <dbReference type="ARBA" id="ARBA00038500"/>
    </source>
</evidence>
<dbReference type="Pfam" id="PF12796">
    <property type="entry name" value="Ank_2"/>
    <property type="match status" value="2"/>
</dbReference>
<reference evidence="10" key="2">
    <citation type="submission" date="2025-08" db="UniProtKB">
        <authorList>
            <consortium name="RefSeq"/>
        </authorList>
    </citation>
    <scope>IDENTIFICATION</scope>
    <source>
        <strain evidence="10">S238N-H82</strain>
        <tissue evidence="10">Testes</tissue>
    </source>
</reference>
<dbReference type="InterPro" id="IPR036770">
    <property type="entry name" value="Ankyrin_rpt-contain_sf"/>
</dbReference>
<feature type="repeat" description="ANK" evidence="8">
    <location>
        <begin position="781"/>
        <end position="813"/>
    </location>
</feature>
<feature type="repeat" description="ANK" evidence="8">
    <location>
        <begin position="88"/>
        <end position="120"/>
    </location>
</feature>
<dbReference type="GO" id="GO:0043161">
    <property type="term" value="P:proteasome-mediated ubiquitin-dependent protein catabolic process"/>
    <property type="evidence" value="ECO:0007669"/>
    <property type="project" value="UniProtKB-ARBA"/>
</dbReference>
<feature type="repeat" description="ANK" evidence="8">
    <location>
        <begin position="814"/>
        <end position="846"/>
    </location>
</feature>
<accession>A0A9J7HWG7</accession>
<dbReference type="OMA" id="PECKREE"/>
<feature type="repeat" description="ANK" evidence="8">
    <location>
        <begin position="748"/>
        <end position="780"/>
    </location>
</feature>
<keyword evidence="2" id="KW-0677">Repeat</keyword>
<dbReference type="GO" id="GO:0005737">
    <property type="term" value="C:cytoplasm"/>
    <property type="evidence" value="ECO:0007669"/>
    <property type="project" value="UniProtKB-SubCell"/>
</dbReference>
<feature type="repeat" description="ANK" evidence="8">
    <location>
        <begin position="154"/>
        <end position="186"/>
    </location>
</feature>
<comment type="similarity">
    <text evidence="5">Belongs to the fem-1 family.</text>
</comment>
<evidence type="ECO:0000256" key="2">
    <source>
        <dbReference type="ARBA" id="ARBA00022737"/>
    </source>
</evidence>
<evidence type="ECO:0000313" key="10">
    <source>
        <dbReference type="RefSeq" id="XP_035665900.1"/>
    </source>
</evidence>
<gene>
    <name evidence="10" type="primary">LOC118409138</name>
</gene>
<keyword evidence="9" id="KW-1185">Reference proteome</keyword>
<dbReference type="AlphaFoldDB" id="A0A9J7HWG7"/>
<feature type="repeat" description="ANK" evidence="8">
    <location>
        <begin position="523"/>
        <end position="563"/>
    </location>
</feature>
<dbReference type="OrthoDB" id="4429489at2759"/>
<dbReference type="PRINTS" id="PR01415">
    <property type="entry name" value="ANKYRIN"/>
</dbReference>
<reference evidence="9" key="1">
    <citation type="journal article" date="2020" name="Nat. Ecol. Evol.">
        <title>Deeply conserved synteny resolves early events in vertebrate evolution.</title>
        <authorList>
            <person name="Simakov O."/>
            <person name="Marletaz F."/>
            <person name="Yue J.X."/>
            <person name="O'Connell B."/>
            <person name="Jenkins J."/>
            <person name="Brandt A."/>
            <person name="Calef R."/>
            <person name="Tung C.H."/>
            <person name="Huang T.K."/>
            <person name="Schmutz J."/>
            <person name="Satoh N."/>
            <person name="Yu J.K."/>
            <person name="Putnam N.H."/>
            <person name="Green R.E."/>
            <person name="Rokhsar D.S."/>
        </authorList>
    </citation>
    <scope>NUCLEOTIDE SEQUENCE [LARGE SCALE GENOMIC DNA]</scope>
    <source>
        <strain evidence="9">S238N-H82</strain>
    </source>
</reference>
<dbReference type="Gene3D" id="1.25.40.20">
    <property type="entry name" value="Ankyrin repeat-containing domain"/>
    <property type="match status" value="6"/>
</dbReference>
<protein>
    <recommendedName>
        <fullName evidence="6">Protein fem-1 homolog B</fullName>
    </recommendedName>
    <alternativeName>
        <fullName evidence="7">FEM1-beta</fullName>
    </alternativeName>
</protein>
<dbReference type="RefSeq" id="XP_035665900.1">
    <property type="nucleotide sequence ID" value="XM_035810007.1"/>
</dbReference>
<comment type="pathway">
    <text evidence="1">Protein modification; protein ubiquitination.</text>
</comment>
<feature type="repeat" description="ANK" evidence="8">
    <location>
        <begin position="1162"/>
        <end position="1202"/>
    </location>
</feature>
<keyword evidence="4 8" id="KW-0040">ANK repeat</keyword>
<dbReference type="GO" id="GO:0003006">
    <property type="term" value="P:developmental process involved in reproduction"/>
    <property type="evidence" value="ECO:0007669"/>
    <property type="project" value="UniProtKB-ARBA"/>
</dbReference>
<evidence type="ECO:0000256" key="6">
    <source>
        <dbReference type="ARBA" id="ARBA00072197"/>
    </source>
</evidence>
<dbReference type="InterPro" id="IPR002110">
    <property type="entry name" value="Ankyrin_rpt"/>
</dbReference>
<dbReference type="SUPFAM" id="SSF48403">
    <property type="entry name" value="Ankyrin repeat"/>
    <property type="match status" value="3"/>
</dbReference>
<dbReference type="Pfam" id="PF00023">
    <property type="entry name" value="Ank"/>
    <property type="match status" value="6"/>
</dbReference>
<feature type="repeat" description="ANK" evidence="8">
    <location>
        <begin position="187"/>
        <end position="219"/>
    </location>
</feature>
<feature type="repeat" description="ANK" evidence="8">
    <location>
        <begin position="1114"/>
        <end position="1161"/>
    </location>
</feature>
<dbReference type="PROSITE" id="PS50088">
    <property type="entry name" value="ANK_REPEAT"/>
    <property type="match status" value="13"/>
</dbReference>
<organism evidence="9 10">
    <name type="scientific">Branchiostoma floridae</name>
    <name type="common">Florida lancelet</name>
    <name type="synonym">Amphioxus</name>
    <dbReference type="NCBI Taxonomy" id="7739"/>
    <lineage>
        <taxon>Eukaryota</taxon>
        <taxon>Metazoa</taxon>
        <taxon>Chordata</taxon>
        <taxon>Cephalochordata</taxon>
        <taxon>Leptocardii</taxon>
        <taxon>Amphioxiformes</taxon>
        <taxon>Branchiostomatidae</taxon>
        <taxon>Branchiostoma</taxon>
    </lineage>
</organism>
<dbReference type="FunFam" id="1.25.40.20:FF:000205">
    <property type="entry name" value="Fem-1 homolog B"/>
    <property type="match status" value="1"/>
</dbReference>
<dbReference type="Proteomes" id="UP000001554">
    <property type="component" value="Chromosome 2"/>
</dbReference>
<dbReference type="PANTHER" id="PTHR24173:SF78">
    <property type="entry name" value="PROTEIN FEM-1 HOMOLOG B"/>
    <property type="match status" value="1"/>
</dbReference>
<evidence type="ECO:0000313" key="9">
    <source>
        <dbReference type="Proteomes" id="UP000001554"/>
    </source>
</evidence>
<dbReference type="PROSITE" id="PS50297">
    <property type="entry name" value="ANK_REP_REGION"/>
    <property type="match status" value="7"/>
</dbReference>
<evidence type="ECO:0000256" key="8">
    <source>
        <dbReference type="PROSITE-ProRule" id="PRU00023"/>
    </source>
</evidence>
<proteinExistence type="inferred from homology"/>
<feature type="repeat" description="ANK" evidence="8">
    <location>
        <begin position="475"/>
        <end position="522"/>
    </location>
</feature>